<organism evidence="2 3">
    <name type="scientific">Sporothrix epigloea</name>
    <dbReference type="NCBI Taxonomy" id="1892477"/>
    <lineage>
        <taxon>Eukaryota</taxon>
        <taxon>Fungi</taxon>
        <taxon>Dikarya</taxon>
        <taxon>Ascomycota</taxon>
        <taxon>Pezizomycotina</taxon>
        <taxon>Sordariomycetes</taxon>
        <taxon>Sordariomycetidae</taxon>
        <taxon>Ophiostomatales</taxon>
        <taxon>Ophiostomataceae</taxon>
        <taxon>Sporothrix</taxon>
    </lineage>
</organism>
<gene>
    <name evidence="2" type="ORF">SEPCBS57363_006822</name>
</gene>
<protein>
    <submittedName>
        <fullName evidence="2">Uncharacterized protein</fullName>
    </submittedName>
</protein>
<reference evidence="2 3" key="1">
    <citation type="submission" date="2024-01" db="EMBL/GenBank/DDBJ databases">
        <authorList>
            <person name="Allen C."/>
            <person name="Tagirdzhanova G."/>
        </authorList>
    </citation>
    <scope>NUCLEOTIDE SEQUENCE [LARGE SCALE GENOMIC DNA]</scope>
    <source>
        <strain evidence="2 3">CBS 573.63</strain>
    </source>
</reference>
<keyword evidence="3" id="KW-1185">Reference proteome</keyword>
<proteinExistence type="predicted"/>
<dbReference type="EMBL" id="CAWUOM010000393">
    <property type="protein sequence ID" value="CAK7275661.1"/>
    <property type="molecule type" value="Genomic_DNA"/>
</dbReference>
<evidence type="ECO:0000313" key="2">
    <source>
        <dbReference type="EMBL" id="CAK7275661.1"/>
    </source>
</evidence>
<accession>A0ABP0E4Z7</accession>
<feature type="region of interest" description="Disordered" evidence="1">
    <location>
        <begin position="49"/>
        <end position="79"/>
    </location>
</feature>
<evidence type="ECO:0000256" key="1">
    <source>
        <dbReference type="SAM" id="MobiDB-lite"/>
    </source>
</evidence>
<name>A0ABP0E4Z7_9PEZI</name>
<sequence>MAPRLGCMASCAPSLGCRSTEHGSITNTVPFEHRLSPCPANESWRYRSGPKQAHYGGLPPERSANQQVRTGLPQGRWGLRPPDAARWDLWANGQWPDFCSSNRRYRAWRERFKAAPLGLGLLGERLGGAR</sequence>
<evidence type="ECO:0000313" key="3">
    <source>
        <dbReference type="Proteomes" id="UP001642501"/>
    </source>
</evidence>
<feature type="non-terminal residue" evidence="2">
    <location>
        <position position="130"/>
    </location>
</feature>
<comment type="caution">
    <text evidence="2">The sequence shown here is derived from an EMBL/GenBank/DDBJ whole genome shotgun (WGS) entry which is preliminary data.</text>
</comment>
<dbReference type="Proteomes" id="UP001642501">
    <property type="component" value="Unassembled WGS sequence"/>
</dbReference>